<comment type="caution">
    <text evidence="4">The sequence shown here is derived from an EMBL/GenBank/DDBJ whole genome shotgun (WGS) entry which is preliminary data.</text>
</comment>
<feature type="region of interest" description="Disordered" evidence="1">
    <location>
        <begin position="153"/>
        <end position="174"/>
    </location>
</feature>
<proteinExistence type="predicted"/>
<evidence type="ECO:0000313" key="4">
    <source>
        <dbReference type="EMBL" id="RDX69492.1"/>
    </source>
</evidence>
<dbReference type="InterPro" id="IPR008999">
    <property type="entry name" value="Actin-crosslinking"/>
</dbReference>
<dbReference type="EMBL" id="QJKJ01012087">
    <property type="protein sequence ID" value="RDX69492.1"/>
    <property type="molecule type" value="Genomic_DNA"/>
</dbReference>
<keyword evidence="5" id="KW-1185">Reference proteome</keyword>
<dbReference type="InterPro" id="IPR054726">
    <property type="entry name" value="Ubiq_DUF569-assoc"/>
</dbReference>
<evidence type="ECO:0000259" key="2">
    <source>
        <dbReference type="Pfam" id="PF04601"/>
    </source>
</evidence>
<sequence length="315" mass="36008">MEFFQKAQMVRLRSHHDKYLLADDDKEGVYQDRNGTYKNAKWTVEIVEGTNTIRFKSCYEKYLTASNVPFLFGATGKKVLQTLPPRLDSSLGWEPIREGVQVRLKTHCGQYLRANGGPPPWRNSITHDIPHRTRTTNWIIWDVDLVQIRQQPPKPIPEPITTPNLSMDSTSLDSDNDSYNIDLRSPIEGLIKNNGLLEENGSPMKDGRIIFYNVSDENEGVPNAKEEKFFTFNGSSVEDLKEKLKEETGYDDILVCCRNPVTTKLHPLRLQLPPNNTDMHVVVVTPSYNGEHFSTYFGCFSDLDMDALQIFMICC</sequence>
<dbReference type="CDD" id="cd23340">
    <property type="entry name" value="beta-trefoil_FSCN_ACP-like"/>
    <property type="match status" value="1"/>
</dbReference>
<dbReference type="Gene3D" id="2.80.10.50">
    <property type="match status" value="1"/>
</dbReference>
<name>A0A371ETW5_MUCPR</name>
<accession>A0A371ETW5</accession>
<evidence type="ECO:0000259" key="3">
    <source>
        <dbReference type="Pfam" id="PF22932"/>
    </source>
</evidence>
<dbReference type="InterPro" id="IPR007679">
    <property type="entry name" value="DUF569"/>
</dbReference>
<feature type="compositionally biased region" description="Polar residues" evidence="1">
    <location>
        <begin position="164"/>
        <end position="174"/>
    </location>
</feature>
<dbReference type="PANTHER" id="PTHR31205">
    <property type="entry name" value="ACTIN CROSS-LINKING PROTEIN (DUF569)"/>
    <property type="match status" value="1"/>
</dbReference>
<protein>
    <submittedName>
        <fullName evidence="4">Uncharacterized protein</fullName>
    </submittedName>
</protein>
<organism evidence="4 5">
    <name type="scientific">Mucuna pruriens</name>
    <name type="common">Velvet bean</name>
    <name type="synonym">Dolichos pruriens</name>
    <dbReference type="NCBI Taxonomy" id="157652"/>
    <lineage>
        <taxon>Eukaryota</taxon>
        <taxon>Viridiplantae</taxon>
        <taxon>Streptophyta</taxon>
        <taxon>Embryophyta</taxon>
        <taxon>Tracheophyta</taxon>
        <taxon>Spermatophyta</taxon>
        <taxon>Magnoliopsida</taxon>
        <taxon>eudicotyledons</taxon>
        <taxon>Gunneridae</taxon>
        <taxon>Pentapetalae</taxon>
        <taxon>rosids</taxon>
        <taxon>fabids</taxon>
        <taxon>Fabales</taxon>
        <taxon>Fabaceae</taxon>
        <taxon>Papilionoideae</taxon>
        <taxon>50 kb inversion clade</taxon>
        <taxon>NPAAA clade</taxon>
        <taxon>indigoferoid/millettioid clade</taxon>
        <taxon>Phaseoleae</taxon>
        <taxon>Mucuna</taxon>
    </lineage>
</organism>
<reference evidence="4" key="1">
    <citation type="submission" date="2018-05" db="EMBL/GenBank/DDBJ databases">
        <title>Draft genome of Mucuna pruriens seed.</title>
        <authorList>
            <person name="Nnadi N.E."/>
            <person name="Vos R."/>
            <person name="Hasami M.H."/>
            <person name="Devisetty U.K."/>
            <person name="Aguiy J.C."/>
        </authorList>
    </citation>
    <scope>NUCLEOTIDE SEQUENCE [LARGE SCALE GENOMIC DNA]</scope>
    <source>
        <strain evidence="4">JCA_2017</strain>
    </source>
</reference>
<dbReference type="STRING" id="157652.A0A371ETW5"/>
<dbReference type="AlphaFoldDB" id="A0A371ETW5"/>
<dbReference type="SUPFAM" id="SSF50405">
    <property type="entry name" value="Actin-crosslinking proteins"/>
    <property type="match status" value="1"/>
</dbReference>
<dbReference type="PANTHER" id="PTHR31205:SF77">
    <property type="entry name" value="CROSS-LINKING PROTEIN, PUTATIVE (DUF569)-RELATED"/>
    <property type="match status" value="1"/>
</dbReference>
<evidence type="ECO:0000256" key="1">
    <source>
        <dbReference type="SAM" id="MobiDB-lite"/>
    </source>
</evidence>
<dbReference type="Pfam" id="PF22932">
    <property type="entry name" value="Ubiq_DUF_assoc"/>
    <property type="match status" value="1"/>
</dbReference>
<feature type="domain" description="DUF569" evidence="2">
    <location>
        <begin position="1"/>
        <end position="141"/>
    </location>
</feature>
<feature type="domain" description="DUF569" evidence="3">
    <location>
        <begin position="208"/>
        <end position="284"/>
    </location>
</feature>
<feature type="non-terminal residue" evidence="4">
    <location>
        <position position="1"/>
    </location>
</feature>
<dbReference type="FunFam" id="2.80.10.50:FF:000067">
    <property type="entry name" value="BnaC05g19630D protein"/>
    <property type="match status" value="1"/>
</dbReference>
<dbReference type="OrthoDB" id="2432302at2759"/>
<dbReference type="Proteomes" id="UP000257109">
    <property type="component" value="Unassembled WGS sequence"/>
</dbReference>
<gene>
    <name evidence="4" type="ORF">CR513_51390</name>
</gene>
<dbReference type="Pfam" id="PF04601">
    <property type="entry name" value="DUF569"/>
    <property type="match status" value="1"/>
</dbReference>
<evidence type="ECO:0000313" key="5">
    <source>
        <dbReference type="Proteomes" id="UP000257109"/>
    </source>
</evidence>